<evidence type="ECO:0000256" key="1">
    <source>
        <dbReference type="ARBA" id="ARBA00004328"/>
    </source>
</evidence>
<reference evidence="11" key="1">
    <citation type="submission" date="2019-08" db="EMBL/GenBank/DDBJ databases">
        <authorList>
            <person name="Kucharzyk K."/>
            <person name="Murdoch R.W."/>
            <person name="Higgins S."/>
            <person name="Loffler F."/>
        </authorList>
    </citation>
    <scope>NUCLEOTIDE SEQUENCE</scope>
</reference>
<evidence type="ECO:0000259" key="10">
    <source>
        <dbReference type="Pfam" id="PF18291"/>
    </source>
</evidence>
<dbReference type="NCBIfam" id="TIGR01201">
    <property type="entry name" value="HU_rel"/>
    <property type="match status" value="1"/>
</dbReference>
<evidence type="ECO:0000256" key="5">
    <source>
        <dbReference type="ARBA" id="ARBA00022844"/>
    </source>
</evidence>
<dbReference type="InterPro" id="IPR010992">
    <property type="entry name" value="IHF-like_DNA-bd_dom_sf"/>
</dbReference>
<evidence type="ECO:0000256" key="8">
    <source>
        <dbReference type="ARBA" id="ARBA00033227"/>
    </source>
</evidence>
<dbReference type="Gene3D" id="4.10.520.10">
    <property type="entry name" value="IHF-like DNA-binding proteins"/>
    <property type="match status" value="1"/>
</dbReference>
<dbReference type="PANTHER" id="PTHR33175:SF13">
    <property type="entry name" value="HISTONE-LIKE PROTEIN"/>
    <property type="match status" value="1"/>
</dbReference>
<dbReference type="GO" id="GO:0006260">
    <property type="term" value="P:DNA replication"/>
    <property type="evidence" value="ECO:0007669"/>
    <property type="project" value="UniProtKB-KW"/>
</dbReference>
<evidence type="ECO:0000256" key="4">
    <source>
        <dbReference type="ARBA" id="ARBA00022705"/>
    </source>
</evidence>
<dbReference type="GO" id="GO:0030527">
    <property type="term" value="F:structural constituent of chromatin"/>
    <property type="evidence" value="ECO:0007669"/>
    <property type="project" value="InterPro"/>
</dbReference>
<proteinExistence type="predicted"/>
<dbReference type="GO" id="GO:0044423">
    <property type="term" value="C:virion component"/>
    <property type="evidence" value="ECO:0007669"/>
    <property type="project" value="UniProtKB-KW"/>
</dbReference>
<organism evidence="11">
    <name type="scientific">bioreactor metagenome</name>
    <dbReference type="NCBI Taxonomy" id="1076179"/>
    <lineage>
        <taxon>unclassified sequences</taxon>
        <taxon>metagenomes</taxon>
        <taxon>ecological metagenomes</taxon>
    </lineage>
</organism>
<comment type="caution">
    <text evidence="11">The sequence shown here is derived from an EMBL/GenBank/DDBJ whole genome shotgun (WGS) entry which is preliminary data.</text>
</comment>
<sequence length="111" mass="12309">MWYPSIRTTGMLKEKEVARQIADETTLNPKEAEMAISQLQKIIIRALSNGQSIQLGDWGSFYLSLHAEGSATEAEATASKVKKMHIRFTPGKELKASVGRAEFRQASLLSK</sequence>
<dbReference type="AlphaFoldDB" id="A0A645E802"/>
<comment type="function">
    <text evidence="9">DNA-binding protein that plays a critical role in nucleoid compaction, genome replication and DNA replication and transcription. Binds to both ssDNA and dsDNA with a binding site covering about 15 nucleotides. Displays DNA-supercoiling activity only when associated with the viral DNA topoisomerase 2.</text>
</comment>
<comment type="subunit">
    <text evidence="2">Homodimer.</text>
</comment>
<keyword evidence="6" id="KW-0426">Late protein</keyword>
<evidence type="ECO:0000256" key="6">
    <source>
        <dbReference type="ARBA" id="ARBA00022921"/>
    </source>
</evidence>
<accession>A0A645E802</accession>
<dbReference type="GO" id="GO:0003677">
    <property type="term" value="F:DNA binding"/>
    <property type="evidence" value="ECO:0007669"/>
    <property type="project" value="InterPro"/>
</dbReference>
<dbReference type="GO" id="GO:0005829">
    <property type="term" value="C:cytosol"/>
    <property type="evidence" value="ECO:0007669"/>
    <property type="project" value="TreeGrafter"/>
</dbReference>
<dbReference type="PANTHER" id="PTHR33175">
    <property type="entry name" value="DNA-BINDING PROTEIN HU"/>
    <property type="match status" value="1"/>
</dbReference>
<evidence type="ECO:0000256" key="9">
    <source>
        <dbReference type="ARBA" id="ARBA00046140"/>
    </source>
</evidence>
<keyword evidence="4" id="KW-0235">DNA replication</keyword>
<dbReference type="InterPro" id="IPR005902">
    <property type="entry name" value="HU_DNA-bd_put"/>
</dbReference>
<evidence type="ECO:0000256" key="3">
    <source>
        <dbReference type="ARBA" id="ARBA00016145"/>
    </source>
</evidence>
<name>A0A645E802_9ZZZZ</name>
<dbReference type="InterPro" id="IPR000119">
    <property type="entry name" value="Hist_DNA-bd"/>
</dbReference>
<evidence type="ECO:0000256" key="7">
    <source>
        <dbReference type="ARBA" id="ARBA00033120"/>
    </source>
</evidence>
<comment type="subcellular location">
    <subcellularLocation>
        <location evidence="1">Virion</location>
    </subcellularLocation>
</comment>
<evidence type="ECO:0000256" key="2">
    <source>
        <dbReference type="ARBA" id="ARBA00011738"/>
    </source>
</evidence>
<keyword evidence="5" id="KW-0946">Virion</keyword>
<dbReference type="SUPFAM" id="SSF47729">
    <property type="entry name" value="IHF-like DNA-binding proteins"/>
    <property type="match status" value="1"/>
</dbReference>
<protein>
    <recommendedName>
        <fullName evidence="3">Viral histone-like protein</fullName>
    </recommendedName>
    <alternativeName>
        <fullName evidence="8">DNA-binding protein pA104R</fullName>
    </alternativeName>
    <alternativeName>
        <fullName evidence="7">pA104R</fullName>
    </alternativeName>
</protein>
<gene>
    <name evidence="11" type="ORF">SDC9_144790</name>
</gene>
<dbReference type="Pfam" id="PF18291">
    <property type="entry name" value="HU-HIG"/>
    <property type="match status" value="1"/>
</dbReference>
<evidence type="ECO:0000313" key="11">
    <source>
        <dbReference type="EMBL" id="MPM97615.1"/>
    </source>
</evidence>
<dbReference type="EMBL" id="VSSQ01043868">
    <property type="protein sequence ID" value="MPM97615.1"/>
    <property type="molecule type" value="Genomic_DNA"/>
</dbReference>
<dbReference type="InterPro" id="IPR041607">
    <property type="entry name" value="HU-HIG"/>
</dbReference>
<feature type="domain" description="HU" evidence="10">
    <location>
        <begin position="3"/>
        <end position="104"/>
    </location>
</feature>